<dbReference type="Pfam" id="PF04445">
    <property type="entry name" value="SAM_MT"/>
    <property type="match status" value="1"/>
</dbReference>
<dbReference type="RefSeq" id="WP_191753487.1">
    <property type="nucleotide sequence ID" value="NZ_JACSQM010000003.1"/>
</dbReference>
<dbReference type="Proteomes" id="UP000603641">
    <property type="component" value="Unassembled WGS sequence"/>
</dbReference>
<name>A0ABR8SKW6_9BACL</name>
<dbReference type="InterPro" id="IPR007536">
    <property type="entry name" value="16SrRNA_methylTrfase_J"/>
</dbReference>
<evidence type="ECO:0000313" key="1">
    <source>
        <dbReference type="EMBL" id="MBD7964107.1"/>
    </source>
</evidence>
<dbReference type="EMBL" id="JACSQM010000003">
    <property type="protein sequence ID" value="MBD7964107.1"/>
    <property type="molecule type" value="Genomic_DNA"/>
</dbReference>
<dbReference type="SUPFAM" id="SSF53335">
    <property type="entry name" value="S-adenosyl-L-methionine-dependent methyltransferases"/>
    <property type="match status" value="1"/>
</dbReference>
<accession>A0ABR8SKW6</accession>
<gene>
    <name evidence="1" type="ORF">H9648_08585</name>
</gene>
<dbReference type="GO" id="GO:0032259">
    <property type="term" value="P:methylation"/>
    <property type="evidence" value="ECO:0007669"/>
    <property type="project" value="UniProtKB-KW"/>
</dbReference>
<sequence length="256" mass="28323">MIITTAGKNATRLRNKAKEVAVSMDGTFVDRESHSIASMISTYDDHVLMIGVDKISYHPKDESTPFFFHPNSSMFRVKQILRGEKDAFIEATQLKEGMKILDCTLGLASDAIVASLVAGSSGAVVGVESSRAISFVVKSGLQVWDSNSEEMNEAMRRIEVVHENHYNFLKKQHDNSFDVVYFDPMFESTISSPGIQGLKSSADYSILTEATIHEAKRVASKRVVMKDNKTSTKFYDLGFSVIKRNASFLYGVIGGN</sequence>
<dbReference type="GO" id="GO:0008168">
    <property type="term" value="F:methyltransferase activity"/>
    <property type="evidence" value="ECO:0007669"/>
    <property type="project" value="UniProtKB-KW"/>
</dbReference>
<evidence type="ECO:0000313" key="2">
    <source>
        <dbReference type="Proteomes" id="UP000603641"/>
    </source>
</evidence>
<dbReference type="PANTHER" id="PTHR36112">
    <property type="entry name" value="RIBOSOMAL RNA SMALL SUBUNIT METHYLTRANSFERASE J"/>
    <property type="match status" value="1"/>
</dbReference>
<comment type="caution">
    <text evidence="1">The sequence shown here is derived from an EMBL/GenBank/DDBJ whole genome shotgun (WGS) entry which is preliminary data.</text>
</comment>
<dbReference type="Gene3D" id="3.40.50.150">
    <property type="entry name" value="Vaccinia Virus protein VP39"/>
    <property type="match status" value="1"/>
</dbReference>
<protein>
    <submittedName>
        <fullName evidence="1">Class I SAM-dependent methyltransferase</fullName>
    </submittedName>
</protein>
<dbReference type="InterPro" id="IPR029063">
    <property type="entry name" value="SAM-dependent_MTases_sf"/>
</dbReference>
<organism evidence="1 2">
    <name type="scientific">Fictibacillus norfolkensis</name>
    <dbReference type="NCBI Taxonomy" id="2762233"/>
    <lineage>
        <taxon>Bacteria</taxon>
        <taxon>Bacillati</taxon>
        <taxon>Bacillota</taxon>
        <taxon>Bacilli</taxon>
        <taxon>Bacillales</taxon>
        <taxon>Fictibacillaceae</taxon>
        <taxon>Fictibacillus</taxon>
    </lineage>
</organism>
<keyword evidence="1" id="KW-0489">Methyltransferase</keyword>
<keyword evidence="1" id="KW-0808">Transferase</keyword>
<dbReference type="PANTHER" id="PTHR36112:SF1">
    <property type="entry name" value="RIBOSOMAL RNA SMALL SUBUNIT METHYLTRANSFERASE J"/>
    <property type="match status" value="1"/>
</dbReference>
<keyword evidence="2" id="KW-1185">Reference proteome</keyword>
<reference evidence="1 2" key="1">
    <citation type="submission" date="2020-08" db="EMBL/GenBank/DDBJ databases">
        <title>A Genomic Blueprint of the Chicken Gut Microbiome.</title>
        <authorList>
            <person name="Gilroy R."/>
            <person name="Ravi A."/>
            <person name="Getino M."/>
            <person name="Pursley I."/>
            <person name="Horton D.L."/>
            <person name="Alikhan N.-F."/>
            <person name="Baker D."/>
            <person name="Gharbi K."/>
            <person name="Hall N."/>
            <person name="Watson M."/>
            <person name="Adriaenssens E.M."/>
            <person name="Foster-Nyarko E."/>
            <person name="Jarju S."/>
            <person name="Secka A."/>
            <person name="Antonio M."/>
            <person name="Oren A."/>
            <person name="Chaudhuri R."/>
            <person name="La Ragione R.M."/>
            <person name="Hildebrand F."/>
            <person name="Pallen M.J."/>
        </authorList>
    </citation>
    <scope>NUCLEOTIDE SEQUENCE [LARGE SCALE GENOMIC DNA]</scope>
    <source>
        <strain evidence="1 2">Sa2CUA10</strain>
    </source>
</reference>
<proteinExistence type="predicted"/>